<dbReference type="PANTHER" id="PTHR33359:SF1">
    <property type="entry name" value="MOLYBDOPTERIN SYNTHASE SULFUR CARRIER SUBUNIT"/>
    <property type="match status" value="1"/>
</dbReference>
<dbReference type="Pfam" id="PF02597">
    <property type="entry name" value="ThiS"/>
    <property type="match status" value="1"/>
</dbReference>
<reference evidence="4" key="1">
    <citation type="submission" date="2020-10" db="EMBL/GenBank/DDBJ databases">
        <title>Taxonomic study of unclassified bacteria belonging to the class Ktedonobacteria.</title>
        <authorList>
            <person name="Yabe S."/>
            <person name="Wang C.M."/>
            <person name="Zheng Y."/>
            <person name="Sakai Y."/>
            <person name="Cavaletti L."/>
            <person name="Monciardini P."/>
            <person name="Donadio S."/>
        </authorList>
    </citation>
    <scope>NUCLEOTIDE SEQUENCE</scope>
    <source>
        <strain evidence="4">SOSP1-1</strain>
    </source>
</reference>
<organism evidence="4 5">
    <name type="scientific">Ktedonospora formicarum</name>
    <dbReference type="NCBI Taxonomy" id="2778364"/>
    <lineage>
        <taxon>Bacteria</taxon>
        <taxon>Bacillati</taxon>
        <taxon>Chloroflexota</taxon>
        <taxon>Ktedonobacteria</taxon>
        <taxon>Ktedonobacterales</taxon>
        <taxon>Ktedonobacteraceae</taxon>
        <taxon>Ktedonospora</taxon>
    </lineage>
</organism>
<dbReference type="GO" id="GO:1990133">
    <property type="term" value="C:molybdopterin adenylyltransferase complex"/>
    <property type="evidence" value="ECO:0007669"/>
    <property type="project" value="TreeGrafter"/>
</dbReference>
<evidence type="ECO:0000313" key="5">
    <source>
        <dbReference type="Proteomes" id="UP000612362"/>
    </source>
</evidence>
<name>A0A8J3I3H9_9CHLR</name>
<dbReference type="Proteomes" id="UP000612362">
    <property type="component" value="Unassembled WGS sequence"/>
</dbReference>
<dbReference type="Gene3D" id="3.10.20.30">
    <property type="match status" value="1"/>
</dbReference>
<dbReference type="InterPro" id="IPR044672">
    <property type="entry name" value="MOCS2A"/>
</dbReference>
<evidence type="ECO:0000313" key="4">
    <source>
        <dbReference type="EMBL" id="GHO45333.1"/>
    </source>
</evidence>
<gene>
    <name evidence="4" type="ORF">KSX_34960</name>
</gene>
<evidence type="ECO:0000256" key="3">
    <source>
        <dbReference type="ARBA" id="ARBA00024247"/>
    </source>
</evidence>
<protein>
    <recommendedName>
        <fullName evidence="3">Molybdopterin synthase sulfur carrier subunit</fullName>
    </recommendedName>
</protein>
<comment type="caution">
    <text evidence="4">The sequence shown here is derived from an EMBL/GenBank/DDBJ whole genome shotgun (WGS) entry which is preliminary data.</text>
</comment>
<dbReference type="GO" id="GO:0000166">
    <property type="term" value="F:nucleotide binding"/>
    <property type="evidence" value="ECO:0007669"/>
    <property type="project" value="UniProtKB-KW"/>
</dbReference>
<dbReference type="EMBL" id="BNJF01000001">
    <property type="protein sequence ID" value="GHO45333.1"/>
    <property type="molecule type" value="Genomic_DNA"/>
</dbReference>
<proteinExistence type="inferred from homology"/>
<dbReference type="InterPro" id="IPR003749">
    <property type="entry name" value="ThiS/MoaD-like"/>
</dbReference>
<keyword evidence="1" id="KW-0547">Nucleotide-binding</keyword>
<dbReference type="InterPro" id="IPR016155">
    <property type="entry name" value="Mopterin_synth/thiamin_S_b"/>
</dbReference>
<keyword evidence="5" id="KW-1185">Reference proteome</keyword>
<dbReference type="UniPathway" id="UPA00344"/>
<dbReference type="PANTHER" id="PTHR33359">
    <property type="entry name" value="MOLYBDOPTERIN SYNTHASE SULFUR CARRIER SUBUNIT"/>
    <property type="match status" value="1"/>
</dbReference>
<dbReference type="SUPFAM" id="SSF54285">
    <property type="entry name" value="MoaD/ThiS"/>
    <property type="match status" value="1"/>
</dbReference>
<sequence>MWVNVWYTFRMKIHIRYFASLREATGRGDEILELPTGASVSDVRAMLVTRYAGLRAILERCLCAVNRAYVQPEAALHEGDELVFIPPMGGGNAERGAE</sequence>
<dbReference type="CDD" id="cd00754">
    <property type="entry name" value="Ubl_MoaD"/>
    <property type="match status" value="1"/>
</dbReference>
<evidence type="ECO:0000256" key="2">
    <source>
        <dbReference type="ARBA" id="ARBA00024200"/>
    </source>
</evidence>
<dbReference type="InterPro" id="IPR012675">
    <property type="entry name" value="Beta-grasp_dom_sf"/>
</dbReference>
<accession>A0A8J3I3H9</accession>
<evidence type="ECO:0000256" key="1">
    <source>
        <dbReference type="ARBA" id="ARBA00022741"/>
    </source>
</evidence>
<comment type="similarity">
    <text evidence="2">Belongs to the MoaD family.</text>
</comment>
<dbReference type="NCBIfam" id="TIGR01682">
    <property type="entry name" value="moaD"/>
    <property type="match status" value="1"/>
</dbReference>
<dbReference type="GO" id="GO:0006777">
    <property type="term" value="P:Mo-molybdopterin cofactor biosynthetic process"/>
    <property type="evidence" value="ECO:0007669"/>
    <property type="project" value="InterPro"/>
</dbReference>
<dbReference type="AlphaFoldDB" id="A0A8J3I3H9"/>